<dbReference type="GO" id="GO:0006388">
    <property type="term" value="P:tRNA splicing, via endonucleolytic cleavage and ligation"/>
    <property type="evidence" value="ECO:0007669"/>
    <property type="project" value="UniProtKB-UniRule"/>
</dbReference>
<evidence type="ECO:0000256" key="2">
    <source>
        <dbReference type="ARBA" id="ARBA00022679"/>
    </source>
</evidence>
<keyword evidence="2 5" id="KW-0808">Transferase</keyword>
<dbReference type="eggNOG" id="COG1859">
    <property type="taxonomic scope" value="Bacteria"/>
</dbReference>
<dbReference type="Pfam" id="PF01885">
    <property type="entry name" value="PTS_2-RNA"/>
    <property type="match status" value="1"/>
</dbReference>
<dbReference type="InterPro" id="IPR002745">
    <property type="entry name" value="Ptrans_KptA/Tpt1"/>
</dbReference>
<gene>
    <name evidence="5" type="primary">kptA</name>
    <name evidence="6" type="ordered locus">Snas_3205</name>
</gene>
<dbReference type="KEGG" id="sna:Snas_3205"/>
<dbReference type="InterPro" id="IPR042081">
    <property type="entry name" value="RNA_2'-PTrans_C"/>
</dbReference>
<evidence type="ECO:0000256" key="3">
    <source>
        <dbReference type="ARBA" id="ARBA00023027"/>
    </source>
</evidence>
<dbReference type="HAMAP" id="MF_00299">
    <property type="entry name" value="KptA"/>
    <property type="match status" value="1"/>
</dbReference>
<dbReference type="NCBIfam" id="NF002014">
    <property type="entry name" value="PRK00819.1-4"/>
    <property type="match status" value="1"/>
</dbReference>
<dbReference type="AlphaFoldDB" id="D3QBJ3"/>
<organism evidence="6 7">
    <name type="scientific">Stackebrandtia nassauensis (strain DSM 44728 / CIP 108903 / NRRL B-16338 / NBRC 102104 / LLR-40K-21)</name>
    <dbReference type="NCBI Taxonomy" id="446470"/>
    <lineage>
        <taxon>Bacteria</taxon>
        <taxon>Bacillati</taxon>
        <taxon>Actinomycetota</taxon>
        <taxon>Actinomycetes</taxon>
        <taxon>Glycomycetales</taxon>
        <taxon>Glycomycetaceae</taxon>
        <taxon>Stackebrandtia</taxon>
    </lineage>
</organism>
<reference evidence="6 7" key="1">
    <citation type="journal article" date="2009" name="Stand. Genomic Sci.">
        <title>Complete genome sequence of Stackebrandtia nassauensis type strain (LLR-40K-21).</title>
        <authorList>
            <person name="Munk C."/>
            <person name="Lapidus A."/>
            <person name="Copeland A."/>
            <person name="Jando M."/>
            <person name="Mayilraj S."/>
            <person name="Glavina Del Rio T."/>
            <person name="Nolan M."/>
            <person name="Chen F."/>
            <person name="Lucas S."/>
            <person name="Tice H."/>
            <person name="Cheng J.F."/>
            <person name="Han C."/>
            <person name="Detter J.C."/>
            <person name="Bruce D."/>
            <person name="Goodwin L."/>
            <person name="Chain P."/>
            <person name="Pitluck S."/>
            <person name="Goker M."/>
            <person name="Ovchinikova G."/>
            <person name="Pati A."/>
            <person name="Ivanova N."/>
            <person name="Mavromatis K."/>
            <person name="Chen A."/>
            <person name="Palaniappan K."/>
            <person name="Land M."/>
            <person name="Hauser L."/>
            <person name="Chang Y.J."/>
            <person name="Jeffries C.D."/>
            <person name="Bristow J."/>
            <person name="Eisen J.A."/>
            <person name="Markowitz V."/>
            <person name="Hugenholtz P."/>
            <person name="Kyrpides N.C."/>
            <person name="Klenk H.P."/>
        </authorList>
    </citation>
    <scope>NUCLEOTIDE SEQUENCE [LARGE SCALE GENOMIC DNA]</scope>
    <source>
        <strain evidence="7">DSM 44728 / CIP 108903 / NRRL B-16338 / NBRC 102104 / LLR-40K-21</strain>
    </source>
</reference>
<evidence type="ECO:0000313" key="6">
    <source>
        <dbReference type="EMBL" id="ADD42875.1"/>
    </source>
</evidence>
<evidence type="ECO:0000256" key="5">
    <source>
        <dbReference type="HAMAP-Rule" id="MF_00299"/>
    </source>
</evidence>
<dbReference type="STRING" id="446470.Snas_3205"/>
<dbReference type="EC" id="2.7.1.-" evidence="5"/>
<dbReference type="GO" id="GO:0000215">
    <property type="term" value="F:tRNA 2'-phosphotransferase activity"/>
    <property type="evidence" value="ECO:0007669"/>
    <property type="project" value="TreeGrafter"/>
</dbReference>
<dbReference type="HOGENOM" id="CLU_052998_4_0_11"/>
<dbReference type="GO" id="GO:0003950">
    <property type="term" value="F:NAD+ poly-ADP-ribosyltransferase activity"/>
    <property type="evidence" value="ECO:0007669"/>
    <property type="project" value="InterPro"/>
</dbReference>
<dbReference type="InterPro" id="IPR022928">
    <property type="entry name" value="RNA_2'-PTrans_KptA"/>
</dbReference>
<evidence type="ECO:0000256" key="1">
    <source>
        <dbReference type="ARBA" id="ARBA00009836"/>
    </source>
</evidence>
<dbReference type="SUPFAM" id="SSF56399">
    <property type="entry name" value="ADP-ribosylation"/>
    <property type="match status" value="1"/>
</dbReference>
<dbReference type="Proteomes" id="UP000000844">
    <property type="component" value="Chromosome"/>
</dbReference>
<dbReference type="Gene3D" id="3.20.170.30">
    <property type="match status" value="1"/>
</dbReference>
<dbReference type="EMBL" id="CP001778">
    <property type="protein sequence ID" value="ADD42875.1"/>
    <property type="molecule type" value="Genomic_DNA"/>
</dbReference>
<evidence type="ECO:0000313" key="7">
    <source>
        <dbReference type="Proteomes" id="UP000000844"/>
    </source>
</evidence>
<sequence>MTIEVMNPHGMKRISKKLSYVLRHDPASIGVTVDAAGWIDIDTLLAALTRHGTTVSRQQLDAVVATNDKQRFTIDAERIRANQGHSITVDLGLKARVPPARLFHGTATTRLASILDTGLRRGTRHHVHLSTDTATAAKVGSRHGIPAVLTIDAAGMHDHGHEFFVSANGVWLVDSVPATYLTAQ</sequence>
<name>D3QBJ3_STANL</name>
<protein>
    <recommendedName>
        <fullName evidence="5">Probable RNA 2'-phosphotransferase</fullName>
        <ecNumber evidence="5">2.7.1.-</ecNumber>
    </recommendedName>
</protein>
<comment type="similarity">
    <text evidence="1 5">Belongs to the KptA/TPT1 family.</text>
</comment>
<dbReference type="PANTHER" id="PTHR12684">
    <property type="entry name" value="PUTATIVE PHOSPHOTRANSFERASE"/>
    <property type="match status" value="1"/>
</dbReference>
<keyword evidence="7" id="KW-1185">Reference proteome</keyword>
<dbReference type="PANTHER" id="PTHR12684:SF2">
    <property type="entry name" value="TRNA 2'-PHOSPHOTRANSFERASE 1"/>
    <property type="match status" value="1"/>
</dbReference>
<comment type="function">
    <text evidence="4 5">Removes the 2'-phosphate from RNA via an intermediate in which the phosphate is ADP-ribosylated by NAD followed by a presumed transesterification to release the RNA and generate ADP-ribose 1''-2''-cyclic phosphate (APPR&gt;P). May function as an ADP-ribosylase.</text>
</comment>
<dbReference type="Gene3D" id="1.10.10.970">
    <property type="entry name" value="RNA 2'-phosphotransferase, Tpt1/KptA family, N-terminal domain"/>
    <property type="match status" value="1"/>
</dbReference>
<proteinExistence type="inferred from homology"/>
<dbReference type="InterPro" id="IPR042080">
    <property type="entry name" value="RNA_2'-PTrans_N"/>
</dbReference>
<accession>D3QBJ3</accession>
<keyword evidence="3 5" id="KW-0520">NAD</keyword>
<evidence type="ECO:0000256" key="4">
    <source>
        <dbReference type="ARBA" id="ARBA00025212"/>
    </source>
</evidence>